<dbReference type="InterPro" id="IPR000905">
    <property type="entry name" value="Gcp-like_dom"/>
</dbReference>
<dbReference type="AlphaFoldDB" id="A0A858U6R7"/>
<name>A0A858U6R7_9MOLU</name>
<sequence length="182" mass="20813">MELFVETSLTDLYFAIIDRDKVIDEVRIKDLVKKTDLFYETLNSLLSKSNLKINDFSKIYTTTGPGSFSGTRIGFLFAKTISQISKIKLYLCPTYKLFILQKQLLNSTELTVKIKANKYNIYEIKIQPAITCQLIANDGNFDNLDYQLLKDNIAKFLSCFSEVSDSSSIDLEYFHEPQIGGK</sequence>
<dbReference type="RefSeq" id="WP_169580301.1">
    <property type="nucleotide sequence ID" value="NZ_CP051480.1"/>
</dbReference>
<dbReference type="EMBL" id="CP051480">
    <property type="protein sequence ID" value="QJG66478.1"/>
    <property type="molecule type" value="Genomic_DNA"/>
</dbReference>
<dbReference type="Gene3D" id="3.30.420.40">
    <property type="match status" value="1"/>
</dbReference>
<gene>
    <name evidence="2" type="ORF">HGG64_02050</name>
</gene>
<dbReference type="SUPFAM" id="SSF53067">
    <property type="entry name" value="Actin-like ATPase domain"/>
    <property type="match status" value="1"/>
</dbReference>
<accession>A0A858U6R7</accession>
<evidence type="ECO:0000259" key="1">
    <source>
        <dbReference type="Pfam" id="PF00814"/>
    </source>
</evidence>
<proteinExistence type="predicted"/>
<dbReference type="InterPro" id="IPR043129">
    <property type="entry name" value="ATPase_NBD"/>
</dbReference>
<dbReference type="Proteomes" id="UP000501728">
    <property type="component" value="Chromosome"/>
</dbReference>
<dbReference type="Pfam" id="PF00814">
    <property type="entry name" value="TsaD"/>
    <property type="match status" value="1"/>
</dbReference>
<protein>
    <recommendedName>
        <fullName evidence="1">Gcp-like domain-containing protein</fullName>
    </recommendedName>
</protein>
<organism evidence="2 3">
    <name type="scientific">Mycoplasma phocoeninasale</name>
    <dbReference type="NCBI Taxonomy" id="2726117"/>
    <lineage>
        <taxon>Bacteria</taxon>
        <taxon>Bacillati</taxon>
        <taxon>Mycoplasmatota</taxon>
        <taxon>Mollicutes</taxon>
        <taxon>Mycoplasmataceae</taxon>
        <taxon>Mycoplasma</taxon>
    </lineage>
</organism>
<dbReference type="KEGG" id="mphn:HGG64_02050"/>
<evidence type="ECO:0000313" key="2">
    <source>
        <dbReference type="EMBL" id="QJG66478.1"/>
    </source>
</evidence>
<reference evidence="2 3" key="1">
    <citation type="submission" date="2020-04" db="EMBL/GenBank/DDBJ databases">
        <title>Novel Mycoplasma species detected in Phocoena phocoena (harbor porpoise) from the USA.</title>
        <authorList>
            <person name="Volokhov D.V."/>
        </authorList>
    </citation>
    <scope>NUCLEOTIDE SEQUENCE [LARGE SCALE GENOMIC DNA]</scope>
    <source>
        <strain evidence="2 3">C264-NAS</strain>
    </source>
</reference>
<keyword evidence="3" id="KW-1185">Reference proteome</keyword>
<evidence type="ECO:0000313" key="3">
    <source>
        <dbReference type="Proteomes" id="UP000501728"/>
    </source>
</evidence>
<feature type="domain" description="Gcp-like" evidence="1">
    <location>
        <begin position="41"/>
        <end position="124"/>
    </location>
</feature>